<sequence length="237" mass="24522">MLFAMFLLAGLATAVRYDIEAPPRLSHGDPNPVSQPVCTVSVKGAKAWAMLTRPDGQVTLFVTLSSSTTSDALSTNLSADPSSTTSTVAVPPADGSTSLQDEVTSSTRRSRTTTVMLSAVASEALARAEQQLTLSTSAIAGVAVGGILALSLIGGGVFFILRRRSRYPRALSPPIYEPDNGKLAREKAGLGEPYSGVGVGGPVGFAELDGSAPVGPVMEPPVHLNASQRQARVAQNF</sequence>
<evidence type="ECO:0000256" key="2">
    <source>
        <dbReference type="ARBA" id="ARBA00022692"/>
    </source>
</evidence>
<evidence type="ECO:0000256" key="3">
    <source>
        <dbReference type="ARBA" id="ARBA00022989"/>
    </source>
</evidence>
<proteinExistence type="predicted"/>
<comment type="subcellular location">
    <subcellularLocation>
        <location evidence="1">Membrane</location>
        <topology evidence="1">Single-pass membrane protein</topology>
    </subcellularLocation>
</comment>
<dbReference type="Proteomes" id="UP001140510">
    <property type="component" value="Unassembled WGS sequence"/>
</dbReference>
<dbReference type="InterPro" id="IPR051694">
    <property type="entry name" value="Immunoregulatory_rcpt-like"/>
</dbReference>
<evidence type="ECO:0000313" key="7">
    <source>
        <dbReference type="EMBL" id="KAJ4399192.1"/>
    </source>
</evidence>
<keyword evidence="4 6" id="KW-0472">Membrane</keyword>
<dbReference type="AlphaFoldDB" id="A0A9W8Z6U0"/>
<feature type="compositionally biased region" description="Polar residues" evidence="5">
    <location>
        <begin position="79"/>
        <end position="88"/>
    </location>
</feature>
<keyword evidence="2 6" id="KW-0812">Transmembrane</keyword>
<evidence type="ECO:0000313" key="8">
    <source>
        <dbReference type="Proteomes" id="UP001140510"/>
    </source>
</evidence>
<gene>
    <name evidence="7" type="ORF">N0V91_009649</name>
</gene>
<feature type="transmembrane region" description="Helical" evidence="6">
    <location>
        <begin position="138"/>
        <end position="161"/>
    </location>
</feature>
<keyword evidence="3 6" id="KW-1133">Transmembrane helix</keyword>
<evidence type="ECO:0000256" key="5">
    <source>
        <dbReference type="SAM" id="MobiDB-lite"/>
    </source>
</evidence>
<evidence type="ECO:0000256" key="6">
    <source>
        <dbReference type="SAM" id="Phobius"/>
    </source>
</evidence>
<organism evidence="7 8">
    <name type="scientific">Didymella pomorum</name>
    <dbReference type="NCBI Taxonomy" id="749634"/>
    <lineage>
        <taxon>Eukaryota</taxon>
        <taxon>Fungi</taxon>
        <taxon>Dikarya</taxon>
        <taxon>Ascomycota</taxon>
        <taxon>Pezizomycotina</taxon>
        <taxon>Dothideomycetes</taxon>
        <taxon>Pleosporomycetidae</taxon>
        <taxon>Pleosporales</taxon>
        <taxon>Pleosporineae</taxon>
        <taxon>Didymellaceae</taxon>
        <taxon>Didymella</taxon>
    </lineage>
</organism>
<protein>
    <submittedName>
        <fullName evidence="7">Uncharacterized protein</fullName>
    </submittedName>
</protein>
<comment type="caution">
    <text evidence="7">The sequence shown here is derived from an EMBL/GenBank/DDBJ whole genome shotgun (WGS) entry which is preliminary data.</text>
</comment>
<dbReference type="EMBL" id="JAPEVA010000112">
    <property type="protein sequence ID" value="KAJ4399192.1"/>
    <property type="molecule type" value="Genomic_DNA"/>
</dbReference>
<evidence type="ECO:0000256" key="1">
    <source>
        <dbReference type="ARBA" id="ARBA00004167"/>
    </source>
</evidence>
<evidence type="ECO:0000256" key="4">
    <source>
        <dbReference type="ARBA" id="ARBA00023136"/>
    </source>
</evidence>
<dbReference type="GO" id="GO:0016020">
    <property type="term" value="C:membrane"/>
    <property type="evidence" value="ECO:0007669"/>
    <property type="project" value="UniProtKB-SubCell"/>
</dbReference>
<dbReference type="CDD" id="cd12087">
    <property type="entry name" value="TM_EGFR-like"/>
    <property type="match status" value="1"/>
</dbReference>
<dbReference type="OrthoDB" id="3796949at2759"/>
<dbReference type="PANTHER" id="PTHR15549">
    <property type="entry name" value="PAIRED IMMUNOGLOBULIN-LIKE TYPE 2 RECEPTOR"/>
    <property type="match status" value="1"/>
</dbReference>
<dbReference type="GO" id="GO:0071944">
    <property type="term" value="C:cell periphery"/>
    <property type="evidence" value="ECO:0007669"/>
    <property type="project" value="UniProtKB-ARBA"/>
</dbReference>
<feature type="region of interest" description="Disordered" evidence="5">
    <location>
        <begin position="73"/>
        <end position="100"/>
    </location>
</feature>
<accession>A0A9W8Z6U0</accession>
<keyword evidence="8" id="KW-1185">Reference proteome</keyword>
<reference evidence="7" key="1">
    <citation type="submission" date="2022-10" db="EMBL/GenBank/DDBJ databases">
        <title>Tapping the CABI collections for fungal endophytes: first genome assemblies for Collariella, Neodidymelliopsis, Ascochyta clinopodiicola, Didymella pomorum, Didymosphaeria variabile, Neocosmospora piperis and Neocucurbitaria cava.</title>
        <authorList>
            <person name="Hill R."/>
        </authorList>
    </citation>
    <scope>NUCLEOTIDE SEQUENCE</scope>
    <source>
        <strain evidence="7">IMI 355091</strain>
    </source>
</reference>
<name>A0A9W8Z6U0_9PLEO</name>